<feature type="region of interest" description="Disordered" evidence="1">
    <location>
        <begin position="1"/>
        <end position="62"/>
    </location>
</feature>
<sequence length="85" mass="8497">MKTLRPAAGPEAAASRDGGPEPGGPPLCTEAAGDSGSPGIPPLTAHSSSLPSPSSPRPEAWGVLVGARWSTRSGREAGDPTRLKD</sequence>
<evidence type="ECO:0000313" key="2">
    <source>
        <dbReference type="EMBL" id="KAJ1204361.1"/>
    </source>
</evidence>
<keyword evidence="3" id="KW-1185">Reference proteome</keyword>
<proteinExistence type="predicted"/>
<dbReference type="AlphaFoldDB" id="A0AAV7VUW9"/>
<organism evidence="2 3">
    <name type="scientific">Pleurodeles waltl</name>
    <name type="common">Iberian ribbed newt</name>
    <dbReference type="NCBI Taxonomy" id="8319"/>
    <lineage>
        <taxon>Eukaryota</taxon>
        <taxon>Metazoa</taxon>
        <taxon>Chordata</taxon>
        <taxon>Craniata</taxon>
        <taxon>Vertebrata</taxon>
        <taxon>Euteleostomi</taxon>
        <taxon>Amphibia</taxon>
        <taxon>Batrachia</taxon>
        <taxon>Caudata</taxon>
        <taxon>Salamandroidea</taxon>
        <taxon>Salamandridae</taxon>
        <taxon>Pleurodelinae</taxon>
        <taxon>Pleurodeles</taxon>
    </lineage>
</organism>
<evidence type="ECO:0000256" key="1">
    <source>
        <dbReference type="SAM" id="MobiDB-lite"/>
    </source>
</evidence>
<dbReference type="Proteomes" id="UP001066276">
    <property type="component" value="Chromosome 2_1"/>
</dbReference>
<accession>A0AAV7VUW9</accession>
<comment type="caution">
    <text evidence="2">The sequence shown here is derived from an EMBL/GenBank/DDBJ whole genome shotgun (WGS) entry which is preliminary data.</text>
</comment>
<name>A0AAV7VUW9_PLEWA</name>
<reference evidence="2" key="1">
    <citation type="journal article" date="2022" name="bioRxiv">
        <title>Sequencing and chromosome-scale assembly of the giantPleurodeles waltlgenome.</title>
        <authorList>
            <person name="Brown T."/>
            <person name="Elewa A."/>
            <person name="Iarovenko S."/>
            <person name="Subramanian E."/>
            <person name="Araus A.J."/>
            <person name="Petzold A."/>
            <person name="Susuki M."/>
            <person name="Suzuki K.-i.T."/>
            <person name="Hayashi T."/>
            <person name="Toyoda A."/>
            <person name="Oliveira C."/>
            <person name="Osipova E."/>
            <person name="Leigh N.D."/>
            <person name="Simon A."/>
            <person name="Yun M.H."/>
        </authorList>
    </citation>
    <scope>NUCLEOTIDE SEQUENCE</scope>
    <source>
        <strain evidence="2">20211129_DDA</strain>
        <tissue evidence="2">Liver</tissue>
    </source>
</reference>
<feature type="compositionally biased region" description="Low complexity" evidence="1">
    <location>
        <begin position="42"/>
        <end position="52"/>
    </location>
</feature>
<dbReference type="EMBL" id="JANPWB010000003">
    <property type="protein sequence ID" value="KAJ1204361.1"/>
    <property type="molecule type" value="Genomic_DNA"/>
</dbReference>
<evidence type="ECO:0000313" key="3">
    <source>
        <dbReference type="Proteomes" id="UP001066276"/>
    </source>
</evidence>
<protein>
    <submittedName>
        <fullName evidence="2">Uncharacterized protein</fullName>
    </submittedName>
</protein>
<gene>
    <name evidence="2" type="ORF">NDU88_008139</name>
</gene>